<protein>
    <submittedName>
        <fullName evidence="2">Alpha/beta hydrolase</fullName>
    </submittedName>
</protein>
<dbReference type="Proteomes" id="UP000502928">
    <property type="component" value="Chromosome"/>
</dbReference>
<dbReference type="Pfam" id="PF00561">
    <property type="entry name" value="Abhydrolase_1"/>
    <property type="match status" value="1"/>
</dbReference>
<name>A0A6G7IZ60_9FLAO</name>
<dbReference type="Gene3D" id="3.40.50.1820">
    <property type="entry name" value="alpha/beta hydrolase"/>
    <property type="match status" value="1"/>
</dbReference>
<dbReference type="InterPro" id="IPR000073">
    <property type="entry name" value="AB_hydrolase_1"/>
</dbReference>
<dbReference type="InterPro" id="IPR029058">
    <property type="entry name" value="AB_hydrolase_fold"/>
</dbReference>
<dbReference type="GO" id="GO:0046464">
    <property type="term" value="P:acylglycerol catabolic process"/>
    <property type="evidence" value="ECO:0007669"/>
    <property type="project" value="TreeGrafter"/>
</dbReference>
<dbReference type="KEGG" id="mut:GVT53_04100"/>
<dbReference type="EMBL" id="CP049616">
    <property type="protein sequence ID" value="QII43891.1"/>
    <property type="molecule type" value="Genomic_DNA"/>
</dbReference>
<dbReference type="InterPro" id="IPR050266">
    <property type="entry name" value="AB_hydrolase_sf"/>
</dbReference>
<evidence type="ECO:0000313" key="3">
    <source>
        <dbReference type="Proteomes" id="UP000502928"/>
    </source>
</evidence>
<feature type="domain" description="AB hydrolase-1" evidence="1">
    <location>
        <begin position="23"/>
        <end position="255"/>
    </location>
</feature>
<dbReference type="PRINTS" id="PR00111">
    <property type="entry name" value="ABHYDROLASE"/>
</dbReference>
<dbReference type="PANTHER" id="PTHR43798:SF5">
    <property type="entry name" value="MONOACYLGLYCEROL LIPASE ABHD6"/>
    <property type="match status" value="1"/>
</dbReference>
<proteinExistence type="predicted"/>
<reference evidence="2 3" key="1">
    <citation type="submission" date="2020-02" db="EMBL/GenBank/DDBJ databases">
        <title>Complete genome of Muricauda sp. 501str8.</title>
        <authorList>
            <person name="Dong B."/>
            <person name="Zhu S."/>
            <person name="Yang J."/>
            <person name="Chen J."/>
        </authorList>
    </citation>
    <scope>NUCLEOTIDE SEQUENCE [LARGE SCALE GENOMIC DNA]</scope>
    <source>
        <strain evidence="2 3">501str8</strain>
    </source>
</reference>
<sequence>MKTKYIELSDAKIAYREIGKGRPLIMCNRFRGTLDTWDPLFLSSMAEHFKVIIFDYPEIGYSTGKFPKDITGLAKILHDIIQELGLNEVVLAGWSFGGFVVQAAALEYEGLASHLILIGSNPPGKNPHTFESIFLEKALLPNYTLEDEIILFFEPESKFSVESGKVSHDRIYESIDVGKIPTAKEVFNMYFVAGDAYKEDKEKLRKRLTETGMPVLVLHGDHDVSFPIENWFLLLRQMRNAQLVIFTKTGHGPQHQYPELSSEYIADFVGNSFNID</sequence>
<dbReference type="SUPFAM" id="SSF53474">
    <property type="entry name" value="alpha/beta-Hydrolases"/>
    <property type="match status" value="1"/>
</dbReference>
<dbReference type="GO" id="GO:0047372">
    <property type="term" value="F:monoacylglycerol lipase activity"/>
    <property type="evidence" value="ECO:0007669"/>
    <property type="project" value="TreeGrafter"/>
</dbReference>
<dbReference type="AlphaFoldDB" id="A0A6G7IZ60"/>
<dbReference type="PANTHER" id="PTHR43798">
    <property type="entry name" value="MONOACYLGLYCEROL LIPASE"/>
    <property type="match status" value="1"/>
</dbReference>
<organism evidence="2 3">
    <name type="scientific">Flagellimonas oceani</name>
    <dbReference type="NCBI Taxonomy" id="2698672"/>
    <lineage>
        <taxon>Bacteria</taxon>
        <taxon>Pseudomonadati</taxon>
        <taxon>Bacteroidota</taxon>
        <taxon>Flavobacteriia</taxon>
        <taxon>Flavobacteriales</taxon>
        <taxon>Flavobacteriaceae</taxon>
        <taxon>Flagellimonas</taxon>
    </lineage>
</organism>
<keyword evidence="2" id="KW-0378">Hydrolase</keyword>
<evidence type="ECO:0000259" key="1">
    <source>
        <dbReference type="Pfam" id="PF00561"/>
    </source>
</evidence>
<accession>A0A6G7IZ60</accession>
<gene>
    <name evidence="2" type="ORF">GVT53_04100</name>
</gene>
<dbReference type="GO" id="GO:0016020">
    <property type="term" value="C:membrane"/>
    <property type="evidence" value="ECO:0007669"/>
    <property type="project" value="TreeGrafter"/>
</dbReference>
<dbReference type="RefSeq" id="WP_166247552.1">
    <property type="nucleotide sequence ID" value="NZ_CP049616.1"/>
</dbReference>
<keyword evidence="3" id="KW-1185">Reference proteome</keyword>
<evidence type="ECO:0000313" key="2">
    <source>
        <dbReference type="EMBL" id="QII43891.1"/>
    </source>
</evidence>